<evidence type="ECO:0000259" key="1">
    <source>
        <dbReference type="SMART" id="SM00496"/>
    </source>
</evidence>
<comment type="caution">
    <text evidence="2">The sequence shown here is derived from an EMBL/GenBank/DDBJ whole genome shotgun (WGS) entry which is preliminary data.</text>
</comment>
<sequence length="62" mass="6986">MFEGKHSIESKLKMSESRKKFYNNGGLHPLKGKKFSDESKLKMSISHTGKKHLLGLDGNLVI</sequence>
<gene>
    <name evidence="2" type="ORF">LCGC14_1396590</name>
</gene>
<dbReference type="SUPFAM" id="SSF64496">
    <property type="entry name" value="DNA-binding domain of intron-encoded endonucleases"/>
    <property type="match status" value="1"/>
</dbReference>
<name>A0A0F9JYH6_9ZZZZ</name>
<reference evidence="2" key="1">
    <citation type="journal article" date="2015" name="Nature">
        <title>Complex archaea that bridge the gap between prokaryotes and eukaryotes.</title>
        <authorList>
            <person name="Spang A."/>
            <person name="Saw J.H."/>
            <person name="Jorgensen S.L."/>
            <person name="Zaremba-Niedzwiedzka K."/>
            <person name="Martijn J."/>
            <person name="Lind A.E."/>
            <person name="van Eijk R."/>
            <person name="Schleper C."/>
            <person name="Guy L."/>
            <person name="Ettema T.J."/>
        </authorList>
    </citation>
    <scope>NUCLEOTIDE SEQUENCE</scope>
</reference>
<evidence type="ECO:0000313" key="2">
    <source>
        <dbReference type="EMBL" id="KKM74814.1"/>
    </source>
</evidence>
<dbReference type="AlphaFoldDB" id="A0A0F9JYH6"/>
<proteinExistence type="predicted"/>
<dbReference type="SMART" id="SM00496">
    <property type="entry name" value="IENR2"/>
    <property type="match status" value="2"/>
</dbReference>
<dbReference type="Pfam" id="PF07460">
    <property type="entry name" value="NUMOD3"/>
    <property type="match status" value="1"/>
</dbReference>
<dbReference type="GO" id="GO:0003677">
    <property type="term" value="F:DNA binding"/>
    <property type="evidence" value="ECO:0007669"/>
    <property type="project" value="InterPro"/>
</dbReference>
<protein>
    <recommendedName>
        <fullName evidence="1">Nuclease associated modular domain-containing protein</fullName>
    </recommendedName>
</protein>
<dbReference type="EMBL" id="LAZR01009079">
    <property type="protein sequence ID" value="KKM74814.1"/>
    <property type="molecule type" value="Genomic_DNA"/>
</dbReference>
<feature type="domain" description="Nuclease associated modular" evidence="1">
    <location>
        <begin position="31"/>
        <end position="47"/>
    </location>
</feature>
<accession>A0A0F9JYH6</accession>
<organism evidence="2">
    <name type="scientific">marine sediment metagenome</name>
    <dbReference type="NCBI Taxonomy" id="412755"/>
    <lineage>
        <taxon>unclassified sequences</taxon>
        <taxon>metagenomes</taxon>
        <taxon>ecological metagenomes</taxon>
    </lineage>
</organism>
<feature type="domain" description="Nuclease associated modular" evidence="1">
    <location>
        <begin position="2"/>
        <end position="18"/>
    </location>
</feature>
<dbReference type="InterPro" id="IPR003611">
    <property type="entry name" value="NUMOD3"/>
</dbReference>